<evidence type="ECO:0000313" key="2">
    <source>
        <dbReference type="Proteomes" id="UP000305517"/>
    </source>
</evidence>
<keyword evidence="2" id="KW-1185">Reference proteome</keyword>
<organism evidence="1 2">
    <name type="scientific">Hymenobacter jeollabukensis</name>
    <dbReference type="NCBI Taxonomy" id="2025313"/>
    <lineage>
        <taxon>Bacteria</taxon>
        <taxon>Pseudomonadati</taxon>
        <taxon>Bacteroidota</taxon>
        <taxon>Cytophagia</taxon>
        <taxon>Cytophagales</taxon>
        <taxon>Hymenobacteraceae</taxon>
        <taxon>Hymenobacter</taxon>
    </lineage>
</organism>
<accession>A0A5R8WKW5</accession>
<dbReference type="OrthoDB" id="6636929at2"/>
<reference evidence="1 2" key="1">
    <citation type="submission" date="2019-05" db="EMBL/GenBank/DDBJ databases">
        <title>Hymenobacter edaphi sp. nov., isolated from abandoned arsenic-contaminated farmland soil.</title>
        <authorList>
            <person name="Nie L."/>
        </authorList>
    </citation>
    <scope>NUCLEOTIDE SEQUENCE [LARGE SCALE GENOMIC DNA]</scope>
    <source>
        <strain evidence="1 2">1-3-3-8</strain>
    </source>
</reference>
<dbReference type="EMBL" id="VAJM01000014">
    <property type="protein sequence ID" value="TLM89213.1"/>
    <property type="molecule type" value="Genomic_DNA"/>
</dbReference>
<proteinExistence type="predicted"/>
<dbReference type="RefSeq" id="WP_138080990.1">
    <property type="nucleotide sequence ID" value="NZ_VAJM01000014.1"/>
</dbReference>
<sequence>MSATQTYPLDCGKQQILSLDADEHGQFVALLDGGEVWANHWRLPLKRPFQFPLIRRVDAGHFLIVEARRNQQDNAFLFSAAGDLLLSFDAGDAVEEVVVQANYIVISYFDEAAGEPPPAGDGLAVFDLNGRQLFGFNSSQAEFILDCYALCPEGADSVLFYPNPEFNLCELRLTDFRLQQWPTPVDFQGSMALTNSRGNVVFWGSYKDKTSFYWWNRHDRVTRFGNVPVDRARGIGNGKFLTHDARSFTIIDAMALMRAEAQKRRAG</sequence>
<dbReference type="AlphaFoldDB" id="A0A5R8WKW5"/>
<dbReference type="Proteomes" id="UP000305517">
    <property type="component" value="Unassembled WGS sequence"/>
</dbReference>
<name>A0A5R8WKW5_9BACT</name>
<evidence type="ECO:0000313" key="1">
    <source>
        <dbReference type="EMBL" id="TLM89213.1"/>
    </source>
</evidence>
<protein>
    <submittedName>
        <fullName evidence="1">Uncharacterized protein</fullName>
    </submittedName>
</protein>
<gene>
    <name evidence="1" type="ORF">FDY95_21845</name>
</gene>
<comment type="caution">
    <text evidence="1">The sequence shown here is derived from an EMBL/GenBank/DDBJ whole genome shotgun (WGS) entry which is preliminary data.</text>
</comment>